<reference evidence="2" key="2">
    <citation type="submission" date="2023-06" db="EMBL/GenBank/DDBJ databases">
        <authorList>
            <person name="Swenson N.G."/>
            <person name="Wegrzyn J.L."/>
            <person name="Mcevoy S.L."/>
        </authorList>
    </citation>
    <scope>NUCLEOTIDE SEQUENCE</scope>
    <source>
        <strain evidence="2">NS2018</strain>
        <tissue evidence="2">Leaf</tissue>
    </source>
</reference>
<dbReference type="Proteomes" id="UP001168877">
    <property type="component" value="Unassembled WGS sequence"/>
</dbReference>
<protein>
    <submittedName>
        <fullName evidence="2">Uncharacterized protein</fullName>
    </submittedName>
</protein>
<keyword evidence="3" id="KW-1185">Reference proteome</keyword>
<feature type="compositionally biased region" description="Polar residues" evidence="1">
    <location>
        <begin position="99"/>
        <end position="108"/>
    </location>
</feature>
<gene>
    <name evidence="2" type="ORF">LWI29_037800</name>
</gene>
<feature type="region of interest" description="Disordered" evidence="1">
    <location>
        <begin position="97"/>
        <end position="122"/>
    </location>
</feature>
<comment type="caution">
    <text evidence="2">The sequence shown here is derived from an EMBL/GenBank/DDBJ whole genome shotgun (WGS) entry which is preliminary data.</text>
</comment>
<reference evidence="2" key="1">
    <citation type="journal article" date="2022" name="Plant J.">
        <title>Strategies of tolerance reflected in two North American maple genomes.</title>
        <authorList>
            <person name="McEvoy S.L."/>
            <person name="Sezen U.U."/>
            <person name="Trouern-Trend A."/>
            <person name="McMahon S.M."/>
            <person name="Schaberg P.G."/>
            <person name="Yang J."/>
            <person name="Wegrzyn J.L."/>
            <person name="Swenson N.G."/>
        </authorList>
    </citation>
    <scope>NUCLEOTIDE SEQUENCE</scope>
    <source>
        <strain evidence="2">NS2018</strain>
    </source>
</reference>
<accession>A0AA39S6K6</accession>
<dbReference type="AlphaFoldDB" id="A0AA39S6K6"/>
<name>A0AA39S6K6_ACESA</name>
<organism evidence="2 3">
    <name type="scientific">Acer saccharum</name>
    <name type="common">Sugar maple</name>
    <dbReference type="NCBI Taxonomy" id="4024"/>
    <lineage>
        <taxon>Eukaryota</taxon>
        <taxon>Viridiplantae</taxon>
        <taxon>Streptophyta</taxon>
        <taxon>Embryophyta</taxon>
        <taxon>Tracheophyta</taxon>
        <taxon>Spermatophyta</taxon>
        <taxon>Magnoliopsida</taxon>
        <taxon>eudicotyledons</taxon>
        <taxon>Gunneridae</taxon>
        <taxon>Pentapetalae</taxon>
        <taxon>rosids</taxon>
        <taxon>malvids</taxon>
        <taxon>Sapindales</taxon>
        <taxon>Sapindaceae</taxon>
        <taxon>Hippocastanoideae</taxon>
        <taxon>Acereae</taxon>
        <taxon>Acer</taxon>
    </lineage>
</organism>
<evidence type="ECO:0000256" key="1">
    <source>
        <dbReference type="SAM" id="MobiDB-lite"/>
    </source>
</evidence>
<dbReference type="EMBL" id="JAUESC010000383">
    <property type="protein sequence ID" value="KAK0586009.1"/>
    <property type="molecule type" value="Genomic_DNA"/>
</dbReference>
<evidence type="ECO:0000313" key="2">
    <source>
        <dbReference type="EMBL" id="KAK0586009.1"/>
    </source>
</evidence>
<proteinExistence type="predicted"/>
<sequence length="158" mass="17970">MATAGMVVDILSKNISFSYGGKSVNFKVDRPKGSQVDDCLVLEAPKLRKKRSQVFTLVQAFEGIFDMKKGNHDCLNEQEAIELEKDDSATRTFEEIGRTRQSAKQVGQGSKKRTRRAPRVPSCVRHADFNDRMKYFERRDMVVERGIAMQELKDTPVP</sequence>
<evidence type="ECO:0000313" key="3">
    <source>
        <dbReference type="Proteomes" id="UP001168877"/>
    </source>
</evidence>